<accession>A0AAD7BDW4</accession>
<gene>
    <name evidence="1" type="ORF">FB45DRAFT_1103153</name>
</gene>
<reference evidence="1" key="1">
    <citation type="submission" date="2023-03" db="EMBL/GenBank/DDBJ databases">
        <title>Massive genome expansion in bonnet fungi (Mycena s.s.) driven by repeated elements and novel gene families across ecological guilds.</title>
        <authorList>
            <consortium name="Lawrence Berkeley National Laboratory"/>
            <person name="Harder C.B."/>
            <person name="Miyauchi S."/>
            <person name="Viragh M."/>
            <person name="Kuo A."/>
            <person name="Thoen E."/>
            <person name="Andreopoulos B."/>
            <person name="Lu D."/>
            <person name="Skrede I."/>
            <person name="Drula E."/>
            <person name="Henrissat B."/>
            <person name="Morin E."/>
            <person name="Kohler A."/>
            <person name="Barry K."/>
            <person name="LaButti K."/>
            <person name="Morin E."/>
            <person name="Salamov A."/>
            <person name="Lipzen A."/>
            <person name="Mereny Z."/>
            <person name="Hegedus B."/>
            <person name="Baldrian P."/>
            <person name="Stursova M."/>
            <person name="Weitz H."/>
            <person name="Taylor A."/>
            <person name="Grigoriev I.V."/>
            <person name="Nagy L.G."/>
            <person name="Martin F."/>
            <person name="Kauserud H."/>
        </authorList>
    </citation>
    <scope>NUCLEOTIDE SEQUENCE</scope>
    <source>
        <strain evidence="1">9284</strain>
    </source>
</reference>
<proteinExistence type="predicted"/>
<keyword evidence="2" id="KW-1185">Reference proteome</keyword>
<dbReference type="CDD" id="cd11296">
    <property type="entry name" value="O-FucT_like"/>
    <property type="match status" value="1"/>
</dbReference>
<dbReference type="AlphaFoldDB" id="A0AAD7BDW4"/>
<dbReference type="Proteomes" id="UP001221142">
    <property type="component" value="Unassembled WGS sequence"/>
</dbReference>
<comment type="caution">
    <text evidence="1">The sequence shown here is derived from an EMBL/GenBank/DDBJ whole genome shotgun (WGS) entry which is preliminary data.</text>
</comment>
<dbReference type="Gene3D" id="3.40.50.11350">
    <property type="match status" value="1"/>
</dbReference>
<evidence type="ECO:0000313" key="2">
    <source>
        <dbReference type="Proteomes" id="UP001221142"/>
    </source>
</evidence>
<protein>
    <submittedName>
        <fullName evidence="1">Uncharacterized protein</fullName>
    </submittedName>
</protein>
<evidence type="ECO:0000313" key="1">
    <source>
        <dbReference type="EMBL" id="KAJ7617873.1"/>
    </source>
</evidence>
<name>A0AAD7BDW4_9AGAR</name>
<sequence>MDGPPKYTELHKWEAALPQYNLSLPFPEGRTGKYVEFSNQVRLLGWNNVFNDVLMCAHLAYLSGRAYVFQDYYWSPDHYHWPAAKYVDYYARTPLPAIVSGPVAGGSFEHDDPAPRSVSSDYFDLVCPRSERRFLNTREVKPAVSDAEGIDVLSRWQTVLSEAPERCIEIVSAEEDGFPQVFDLGLWGSTRVLSLWDSFAASPISRLLRPSPIVSGAIERNARALSLGYLNAAFYSWNLFPWLPDRYATDDMPGREEKMFERCYPTRERVVEKLAEVRREYLTHAGNATLDTVYILTNEKGGWIEELREGPKEDGWMLVVSSQQLELDAEQLDVSMAVDMEIARRAAVFVGNGWSSFTSNIVYERLLDKRDPITIRYT</sequence>
<dbReference type="EMBL" id="JARKIF010000020">
    <property type="protein sequence ID" value="KAJ7617873.1"/>
    <property type="molecule type" value="Genomic_DNA"/>
</dbReference>
<organism evidence="1 2">
    <name type="scientific">Roridomyces roridus</name>
    <dbReference type="NCBI Taxonomy" id="1738132"/>
    <lineage>
        <taxon>Eukaryota</taxon>
        <taxon>Fungi</taxon>
        <taxon>Dikarya</taxon>
        <taxon>Basidiomycota</taxon>
        <taxon>Agaricomycotina</taxon>
        <taxon>Agaricomycetes</taxon>
        <taxon>Agaricomycetidae</taxon>
        <taxon>Agaricales</taxon>
        <taxon>Marasmiineae</taxon>
        <taxon>Mycenaceae</taxon>
        <taxon>Roridomyces</taxon>
    </lineage>
</organism>